<comment type="caution">
    <text evidence="8">The sequence shown here is derived from an EMBL/GenBank/DDBJ whole genome shotgun (WGS) entry which is preliminary data.</text>
</comment>
<name>V8NNT0_OPHHA</name>
<dbReference type="PANTHER" id="PTHR45814:SF3">
    <property type="entry name" value="HISTONE-LYSINE N-METHYLTRANSFERASE SETD1A"/>
    <property type="match status" value="1"/>
</dbReference>
<evidence type="ECO:0000313" key="8">
    <source>
        <dbReference type="EMBL" id="ETE63606.1"/>
    </source>
</evidence>
<organism evidence="8 9">
    <name type="scientific">Ophiophagus hannah</name>
    <name type="common">King cobra</name>
    <name type="synonym">Naja hannah</name>
    <dbReference type="NCBI Taxonomy" id="8665"/>
    <lineage>
        <taxon>Eukaryota</taxon>
        <taxon>Metazoa</taxon>
        <taxon>Chordata</taxon>
        <taxon>Craniata</taxon>
        <taxon>Vertebrata</taxon>
        <taxon>Euteleostomi</taxon>
        <taxon>Lepidosauria</taxon>
        <taxon>Squamata</taxon>
        <taxon>Bifurcata</taxon>
        <taxon>Unidentata</taxon>
        <taxon>Episquamata</taxon>
        <taxon>Toxicofera</taxon>
        <taxon>Serpentes</taxon>
        <taxon>Colubroidea</taxon>
        <taxon>Elapidae</taxon>
        <taxon>Elapinae</taxon>
        <taxon>Ophiophagus</taxon>
    </lineage>
</organism>
<dbReference type="Proteomes" id="UP000018936">
    <property type="component" value="Unassembled WGS sequence"/>
</dbReference>
<dbReference type="EMBL" id="AZIM01002658">
    <property type="protein sequence ID" value="ETE63606.1"/>
    <property type="molecule type" value="Genomic_DNA"/>
</dbReference>
<keyword evidence="3 8" id="KW-0808">Transferase</keyword>
<evidence type="ECO:0000256" key="6">
    <source>
        <dbReference type="ARBA" id="ARBA00023242"/>
    </source>
</evidence>
<keyword evidence="6" id="KW-0539">Nucleus</keyword>
<keyword evidence="5" id="KW-0156">Chromatin regulator</keyword>
<accession>V8NNT0</accession>
<dbReference type="GO" id="GO:0048188">
    <property type="term" value="C:Set1C/COMPASS complex"/>
    <property type="evidence" value="ECO:0007669"/>
    <property type="project" value="TreeGrafter"/>
</dbReference>
<dbReference type="GO" id="GO:0042800">
    <property type="term" value="F:histone H3K4 methyltransferase activity"/>
    <property type="evidence" value="ECO:0007669"/>
    <property type="project" value="InterPro"/>
</dbReference>
<feature type="region of interest" description="Disordered" evidence="7">
    <location>
        <begin position="1"/>
        <end position="31"/>
    </location>
</feature>
<evidence type="ECO:0000256" key="1">
    <source>
        <dbReference type="ARBA" id="ARBA00004123"/>
    </source>
</evidence>
<proteinExistence type="predicted"/>
<evidence type="ECO:0000256" key="7">
    <source>
        <dbReference type="SAM" id="MobiDB-lite"/>
    </source>
</evidence>
<dbReference type="PANTHER" id="PTHR45814">
    <property type="entry name" value="HISTONE-LYSINE N-METHYLTRANSFERASE SETD1"/>
    <property type="match status" value="1"/>
</dbReference>
<keyword evidence="4" id="KW-0949">S-adenosyl-L-methionine</keyword>
<dbReference type="OrthoDB" id="308383at2759"/>
<dbReference type="InterPro" id="IPR044570">
    <property type="entry name" value="Set1-like"/>
</dbReference>
<dbReference type="GO" id="GO:0032259">
    <property type="term" value="P:methylation"/>
    <property type="evidence" value="ECO:0007669"/>
    <property type="project" value="UniProtKB-KW"/>
</dbReference>
<keyword evidence="9" id="KW-1185">Reference proteome</keyword>
<evidence type="ECO:0000256" key="3">
    <source>
        <dbReference type="ARBA" id="ARBA00022679"/>
    </source>
</evidence>
<dbReference type="AlphaFoldDB" id="V8NNT0"/>
<comment type="subcellular location">
    <subcellularLocation>
        <location evidence="1">Nucleus</location>
    </subcellularLocation>
</comment>
<evidence type="ECO:0000256" key="4">
    <source>
        <dbReference type="ARBA" id="ARBA00022691"/>
    </source>
</evidence>
<evidence type="ECO:0000256" key="5">
    <source>
        <dbReference type="ARBA" id="ARBA00022853"/>
    </source>
</evidence>
<sequence>MASQQSSGEDMEISEDEAEVEPPAPVAGVSDPHFSVMPSVLGHMQLGVSSFTSHHHPEPPPSYPIQPLMSVSLPHLAGKTHSLSNFGQVGPRLGHRLSDFRGRANVVGGGRGAPHIYDFVNSMELMNRLGNQWGGMPMSFQMQTQMLSRLQQLRQSKGQYEDPFSYHRDAASFCGRPLYEVAPLPPLPEDPHASVVDSVLATLMQEMKNIMQRDLNRKMVENVAFSTFDKWWECKEEKAKNATFVYIQNATFFHCAPNYSIINAAILLSLAFPEHC</sequence>
<feature type="non-terminal residue" evidence="8">
    <location>
        <position position="1"/>
    </location>
</feature>
<evidence type="ECO:0000256" key="2">
    <source>
        <dbReference type="ARBA" id="ARBA00022603"/>
    </source>
</evidence>
<reference evidence="8 9" key="1">
    <citation type="journal article" date="2013" name="Proc. Natl. Acad. Sci. U.S.A.">
        <title>The king cobra genome reveals dynamic gene evolution and adaptation in the snake venom system.</title>
        <authorList>
            <person name="Vonk F.J."/>
            <person name="Casewell N.R."/>
            <person name="Henkel C.V."/>
            <person name="Heimberg A.M."/>
            <person name="Jansen H.J."/>
            <person name="McCleary R.J."/>
            <person name="Kerkkamp H.M."/>
            <person name="Vos R.A."/>
            <person name="Guerreiro I."/>
            <person name="Calvete J.J."/>
            <person name="Wuster W."/>
            <person name="Woods A.E."/>
            <person name="Logan J.M."/>
            <person name="Harrison R.A."/>
            <person name="Castoe T.A."/>
            <person name="de Koning A.P."/>
            <person name="Pollock D.D."/>
            <person name="Yandell M."/>
            <person name="Calderon D."/>
            <person name="Renjifo C."/>
            <person name="Currier R.B."/>
            <person name="Salgado D."/>
            <person name="Pla D."/>
            <person name="Sanz L."/>
            <person name="Hyder A.S."/>
            <person name="Ribeiro J.M."/>
            <person name="Arntzen J.W."/>
            <person name="van den Thillart G.E."/>
            <person name="Boetzer M."/>
            <person name="Pirovano W."/>
            <person name="Dirks R.P."/>
            <person name="Spaink H.P."/>
            <person name="Duboule D."/>
            <person name="McGlinn E."/>
            <person name="Kini R.M."/>
            <person name="Richardson M.K."/>
        </authorList>
    </citation>
    <scope>NUCLEOTIDE SEQUENCE</scope>
    <source>
        <tissue evidence="8">Blood</tissue>
    </source>
</reference>
<feature type="compositionally biased region" description="Acidic residues" evidence="7">
    <location>
        <begin position="9"/>
        <end position="20"/>
    </location>
</feature>
<evidence type="ECO:0000313" key="9">
    <source>
        <dbReference type="Proteomes" id="UP000018936"/>
    </source>
</evidence>
<keyword evidence="2 8" id="KW-0489">Methyltransferase</keyword>
<gene>
    <name evidence="8" type="primary">setd1b</name>
    <name evidence="8" type="ORF">L345_10631</name>
</gene>
<protein>
    <submittedName>
        <fullName evidence="8">Histone-lysine N-methyltransferase SETD1B</fullName>
    </submittedName>
</protein>